<dbReference type="GeneID" id="17252186"/>
<keyword evidence="4" id="KW-1185">Reference proteome</keyword>
<feature type="transmembrane region" description="Helical" evidence="2">
    <location>
        <begin position="31"/>
        <end position="51"/>
    </location>
</feature>
<evidence type="ECO:0000313" key="3">
    <source>
        <dbReference type="EnsemblProtists" id="EOD06036"/>
    </source>
</evidence>
<evidence type="ECO:0000256" key="2">
    <source>
        <dbReference type="SAM" id="Phobius"/>
    </source>
</evidence>
<proteinExistence type="predicted"/>
<accession>A0A0D3I451</accession>
<evidence type="ECO:0000313" key="4">
    <source>
        <dbReference type="Proteomes" id="UP000013827"/>
    </source>
</evidence>
<reference evidence="4" key="1">
    <citation type="journal article" date="2013" name="Nature">
        <title>Pan genome of the phytoplankton Emiliania underpins its global distribution.</title>
        <authorList>
            <person name="Read B.A."/>
            <person name="Kegel J."/>
            <person name="Klute M.J."/>
            <person name="Kuo A."/>
            <person name="Lefebvre S.C."/>
            <person name="Maumus F."/>
            <person name="Mayer C."/>
            <person name="Miller J."/>
            <person name="Monier A."/>
            <person name="Salamov A."/>
            <person name="Young J."/>
            <person name="Aguilar M."/>
            <person name="Claverie J.M."/>
            <person name="Frickenhaus S."/>
            <person name="Gonzalez K."/>
            <person name="Herman E.K."/>
            <person name="Lin Y.C."/>
            <person name="Napier J."/>
            <person name="Ogata H."/>
            <person name="Sarno A.F."/>
            <person name="Shmutz J."/>
            <person name="Schroeder D."/>
            <person name="de Vargas C."/>
            <person name="Verret F."/>
            <person name="von Dassow P."/>
            <person name="Valentin K."/>
            <person name="Van de Peer Y."/>
            <person name="Wheeler G."/>
            <person name="Dacks J.B."/>
            <person name="Delwiche C.F."/>
            <person name="Dyhrman S.T."/>
            <person name="Glockner G."/>
            <person name="John U."/>
            <person name="Richards T."/>
            <person name="Worden A.Z."/>
            <person name="Zhang X."/>
            <person name="Grigoriev I.V."/>
            <person name="Allen A.E."/>
            <person name="Bidle K."/>
            <person name="Borodovsky M."/>
            <person name="Bowler C."/>
            <person name="Brownlee C."/>
            <person name="Cock J.M."/>
            <person name="Elias M."/>
            <person name="Gladyshev V.N."/>
            <person name="Groth M."/>
            <person name="Guda C."/>
            <person name="Hadaegh A."/>
            <person name="Iglesias-Rodriguez M.D."/>
            <person name="Jenkins J."/>
            <person name="Jones B.M."/>
            <person name="Lawson T."/>
            <person name="Leese F."/>
            <person name="Lindquist E."/>
            <person name="Lobanov A."/>
            <person name="Lomsadze A."/>
            <person name="Malik S.B."/>
            <person name="Marsh M.E."/>
            <person name="Mackinder L."/>
            <person name="Mock T."/>
            <person name="Mueller-Roeber B."/>
            <person name="Pagarete A."/>
            <person name="Parker M."/>
            <person name="Probert I."/>
            <person name="Quesneville H."/>
            <person name="Raines C."/>
            <person name="Rensing S.A."/>
            <person name="Riano-Pachon D.M."/>
            <person name="Richier S."/>
            <person name="Rokitta S."/>
            <person name="Shiraiwa Y."/>
            <person name="Soanes D.M."/>
            <person name="van der Giezen M."/>
            <person name="Wahlund T.M."/>
            <person name="Williams B."/>
            <person name="Wilson W."/>
            <person name="Wolfe G."/>
            <person name="Wurch L.L."/>
        </authorList>
    </citation>
    <scope>NUCLEOTIDE SEQUENCE</scope>
</reference>
<protein>
    <submittedName>
        <fullName evidence="3">Uncharacterized protein</fullName>
    </submittedName>
</protein>
<keyword evidence="2" id="KW-0472">Membrane</keyword>
<organism evidence="3 4">
    <name type="scientific">Emiliania huxleyi (strain CCMP1516)</name>
    <dbReference type="NCBI Taxonomy" id="280463"/>
    <lineage>
        <taxon>Eukaryota</taxon>
        <taxon>Haptista</taxon>
        <taxon>Haptophyta</taxon>
        <taxon>Prymnesiophyceae</taxon>
        <taxon>Isochrysidales</taxon>
        <taxon>Noelaerhabdaceae</taxon>
        <taxon>Emiliania</taxon>
    </lineage>
</organism>
<dbReference type="EnsemblProtists" id="EOD06036">
    <property type="protein sequence ID" value="EOD06036"/>
    <property type="gene ID" value="EMIHUDRAFT_259105"/>
</dbReference>
<dbReference type="HOGENOM" id="CLU_1963708_0_0_1"/>
<reference evidence="3" key="2">
    <citation type="submission" date="2024-10" db="UniProtKB">
        <authorList>
            <consortium name="EnsemblProtists"/>
        </authorList>
    </citation>
    <scope>IDENTIFICATION</scope>
</reference>
<dbReference type="KEGG" id="ehx:EMIHUDRAFT_259105"/>
<dbReference type="RefSeq" id="XP_005758465.1">
    <property type="nucleotide sequence ID" value="XM_005758408.1"/>
</dbReference>
<dbReference type="Proteomes" id="UP000013827">
    <property type="component" value="Unassembled WGS sequence"/>
</dbReference>
<dbReference type="AlphaFoldDB" id="A0A0D3I451"/>
<name>A0A0D3I451_EMIH1</name>
<evidence type="ECO:0000256" key="1">
    <source>
        <dbReference type="SAM" id="MobiDB-lite"/>
    </source>
</evidence>
<keyword evidence="2" id="KW-1133">Transmembrane helix</keyword>
<sequence length="128" mass="13637">MRTPDVEAACAADAETQSSDGTRLRSGGTHAHWRSAVALFAALALVVLLAAPSAAPRVAGTWTAHWAKQTSSGKERPVSFLPTLVQCDSSRRCYGRCEGERQRADGSRCTNGWCHGTCLPGWYPGYAG</sequence>
<dbReference type="PaxDb" id="2903-EOD06036"/>
<feature type="region of interest" description="Disordered" evidence="1">
    <location>
        <begin position="1"/>
        <end position="27"/>
    </location>
</feature>
<keyword evidence="2" id="KW-0812">Transmembrane</keyword>